<organism evidence="1 2">
    <name type="scientific">Portunus trituberculatus</name>
    <name type="common">Swimming crab</name>
    <name type="synonym">Neptunus trituberculatus</name>
    <dbReference type="NCBI Taxonomy" id="210409"/>
    <lineage>
        <taxon>Eukaryota</taxon>
        <taxon>Metazoa</taxon>
        <taxon>Ecdysozoa</taxon>
        <taxon>Arthropoda</taxon>
        <taxon>Crustacea</taxon>
        <taxon>Multicrustacea</taxon>
        <taxon>Malacostraca</taxon>
        <taxon>Eumalacostraca</taxon>
        <taxon>Eucarida</taxon>
        <taxon>Decapoda</taxon>
        <taxon>Pleocyemata</taxon>
        <taxon>Brachyura</taxon>
        <taxon>Eubrachyura</taxon>
        <taxon>Portunoidea</taxon>
        <taxon>Portunidae</taxon>
        <taxon>Portuninae</taxon>
        <taxon>Portunus</taxon>
    </lineage>
</organism>
<sequence length="313" mass="34942">MTLESSIIQLDYQDGYLLVSTLTHSYVCNTNSETFSQVGTKLRQGQYGSCFCQVNHSGISSPCTETWEGVEDLKASLTSSSEKFGLSDCYEAKEEEQVYHSYDLRKDRPTKTASPMLMSHVFCARPGTRIWEADYSGKVLVTHQLKSALIVPPAEVLLTDGSFGEKELLEEISFLAETLYPTDKTRKEIFDQEPAMKSSVKALHPPVSVAFTKMMSFYNKYLLAISAYGLYIIDPATSKILIWVSVSEGIKDVKVSGNSLIYKSGNDCIQNFMLQDGIVNPILAEVKKNGNNCRLLKALCLWNVDLNNKKKTC</sequence>
<dbReference type="PANTHER" id="PTHR23287">
    <property type="entry name" value="RUBY-EYE2-LIKE PROTEIN"/>
    <property type="match status" value="1"/>
</dbReference>
<dbReference type="OrthoDB" id="6347520at2759"/>
<dbReference type="AlphaFoldDB" id="A0A5B7EHI6"/>
<proteinExistence type="predicted"/>
<dbReference type="GO" id="GO:0005737">
    <property type="term" value="C:cytoplasm"/>
    <property type="evidence" value="ECO:0007669"/>
    <property type="project" value="TreeGrafter"/>
</dbReference>
<keyword evidence="2" id="KW-1185">Reference proteome</keyword>
<protein>
    <submittedName>
        <fullName evidence="1">Hermansky-Pudlak syndrome 5</fullName>
    </submittedName>
</protein>
<dbReference type="PANTHER" id="PTHR23287:SF18">
    <property type="entry name" value="BLOC-2 COMPLEX MEMBER HPS5"/>
    <property type="match status" value="1"/>
</dbReference>
<comment type="caution">
    <text evidence="1">The sequence shown here is derived from an EMBL/GenBank/DDBJ whole genome shotgun (WGS) entry which is preliminary data.</text>
</comment>
<gene>
    <name evidence="1" type="primary">p</name>
    <name evidence="1" type="ORF">E2C01_025826</name>
</gene>
<reference evidence="1 2" key="1">
    <citation type="submission" date="2019-05" db="EMBL/GenBank/DDBJ databases">
        <title>Another draft genome of Portunus trituberculatus and its Hox gene families provides insights of decapod evolution.</title>
        <authorList>
            <person name="Jeong J.-H."/>
            <person name="Song I."/>
            <person name="Kim S."/>
            <person name="Choi T."/>
            <person name="Kim D."/>
            <person name="Ryu S."/>
            <person name="Kim W."/>
        </authorList>
    </citation>
    <scope>NUCLEOTIDE SEQUENCE [LARGE SCALE GENOMIC DNA]</scope>
    <source>
        <tissue evidence="1">Muscle</tissue>
    </source>
</reference>
<dbReference type="Proteomes" id="UP000324222">
    <property type="component" value="Unassembled WGS sequence"/>
</dbReference>
<evidence type="ECO:0000313" key="1">
    <source>
        <dbReference type="EMBL" id="MPC32513.1"/>
    </source>
</evidence>
<dbReference type="GO" id="GO:0048066">
    <property type="term" value="P:developmental pigmentation"/>
    <property type="evidence" value="ECO:0007669"/>
    <property type="project" value="TreeGrafter"/>
</dbReference>
<accession>A0A5B7EHI6</accession>
<dbReference type="EMBL" id="VSRR010002642">
    <property type="protein sequence ID" value="MPC32513.1"/>
    <property type="molecule type" value="Genomic_DNA"/>
</dbReference>
<name>A0A5B7EHI6_PORTR</name>
<evidence type="ECO:0000313" key="2">
    <source>
        <dbReference type="Proteomes" id="UP000324222"/>
    </source>
</evidence>